<evidence type="ECO:0000256" key="11">
    <source>
        <dbReference type="ARBA" id="ARBA00023316"/>
    </source>
</evidence>
<evidence type="ECO:0000256" key="10">
    <source>
        <dbReference type="ARBA" id="ARBA00023295"/>
    </source>
</evidence>
<feature type="region of interest" description="Disordered" evidence="17">
    <location>
        <begin position="52"/>
        <end position="88"/>
    </location>
</feature>
<evidence type="ECO:0000256" key="1">
    <source>
        <dbReference type="ARBA" id="ARBA00004401"/>
    </source>
</evidence>
<dbReference type="GO" id="GO:0005886">
    <property type="term" value="C:plasma membrane"/>
    <property type="evidence" value="ECO:0007669"/>
    <property type="project" value="UniProtKB-SubCell"/>
</dbReference>
<evidence type="ECO:0000256" key="18">
    <source>
        <dbReference type="SAM" id="Phobius"/>
    </source>
</evidence>
<evidence type="ECO:0000256" key="12">
    <source>
        <dbReference type="ARBA" id="ARBA00036824"/>
    </source>
</evidence>
<evidence type="ECO:0000256" key="9">
    <source>
        <dbReference type="ARBA" id="ARBA00023180"/>
    </source>
</evidence>
<dbReference type="InterPro" id="IPR001547">
    <property type="entry name" value="Glyco_hydro_5"/>
</dbReference>
<protein>
    <recommendedName>
        <fullName evidence="14">glucan 1,3-beta-glucosidase</fullName>
        <ecNumber evidence="14">3.2.1.58</ecNumber>
    </recommendedName>
    <alternativeName>
        <fullName evidence="15">Exo-1,3-beta-glucanase D</fullName>
    </alternativeName>
</protein>
<evidence type="ECO:0000313" key="20">
    <source>
        <dbReference type="EMBL" id="KAI9266604.1"/>
    </source>
</evidence>
<keyword evidence="5 16" id="KW-0378">Hydrolase</keyword>
<gene>
    <name evidence="20" type="ORF">BDA99DRAFT_436670</name>
</gene>
<dbReference type="PANTHER" id="PTHR31297:SF34">
    <property type="entry name" value="GLUCAN 1,3-BETA-GLUCOSIDASE 2"/>
    <property type="match status" value="1"/>
</dbReference>
<dbReference type="GO" id="GO:0009986">
    <property type="term" value="C:cell surface"/>
    <property type="evidence" value="ECO:0007669"/>
    <property type="project" value="TreeGrafter"/>
</dbReference>
<keyword evidence="6" id="KW-0735">Signal-anchor</keyword>
<evidence type="ECO:0000256" key="7">
    <source>
        <dbReference type="ARBA" id="ARBA00022989"/>
    </source>
</evidence>
<keyword evidence="9" id="KW-0325">Glycoprotein</keyword>
<dbReference type="InterPro" id="IPR050386">
    <property type="entry name" value="Glycosyl_hydrolase_5"/>
</dbReference>
<name>A0AAD5PF81_9FUNG</name>
<evidence type="ECO:0000256" key="14">
    <source>
        <dbReference type="ARBA" id="ARBA00038929"/>
    </source>
</evidence>
<keyword evidence="21" id="KW-1185">Reference proteome</keyword>
<evidence type="ECO:0000256" key="15">
    <source>
        <dbReference type="ARBA" id="ARBA00041260"/>
    </source>
</evidence>
<evidence type="ECO:0000313" key="21">
    <source>
        <dbReference type="Proteomes" id="UP001209540"/>
    </source>
</evidence>
<reference evidence="20" key="1">
    <citation type="journal article" date="2022" name="IScience">
        <title>Evolution of zygomycete secretomes and the origins of terrestrial fungal ecologies.</title>
        <authorList>
            <person name="Chang Y."/>
            <person name="Wang Y."/>
            <person name="Mondo S."/>
            <person name="Ahrendt S."/>
            <person name="Andreopoulos W."/>
            <person name="Barry K."/>
            <person name="Beard J."/>
            <person name="Benny G.L."/>
            <person name="Blankenship S."/>
            <person name="Bonito G."/>
            <person name="Cuomo C."/>
            <person name="Desiro A."/>
            <person name="Gervers K.A."/>
            <person name="Hundley H."/>
            <person name="Kuo A."/>
            <person name="LaButti K."/>
            <person name="Lang B.F."/>
            <person name="Lipzen A."/>
            <person name="O'Donnell K."/>
            <person name="Pangilinan J."/>
            <person name="Reynolds N."/>
            <person name="Sandor L."/>
            <person name="Smith M.E."/>
            <person name="Tsang A."/>
            <person name="Grigoriev I.V."/>
            <person name="Stajich J.E."/>
            <person name="Spatafora J.W."/>
        </authorList>
    </citation>
    <scope>NUCLEOTIDE SEQUENCE</scope>
    <source>
        <strain evidence="20">RSA 2281</strain>
    </source>
</reference>
<dbReference type="EMBL" id="JAIXMP010000010">
    <property type="protein sequence ID" value="KAI9266604.1"/>
    <property type="molecule type" value="Genomic_DNA"/>
</dbReference>
<evidence type="ECO:0000256" key="3">
    <source>
        <dbReference type="ARBA" id="ARBA00022475"/>
    </source>
</evidence>
<dbReference type="FunFam" id="3.20.20.80:FF:000033">
    <property type="entry name" value="Glucan 1,3-beta-glucosidase A"/>
    <property type="match status" value="1"/>
</dbReference>
<reference evidence="20" key="2">
    <citation type="submission" date="2023-02" db="EMBL/GenBank/DDBJ databases">
        <authorList>
            <consortium name="DOE Joint Genome Institute"/>
            <person name="Mondo S.J."/>
            <person name="Chang Y."/>
            <person name="Wang Y."/>
            <person name="Ahrendt S."/>
            <person name="Andreopoulos W."/>
            <person name="Barry K."/>
            <person name="Beard J."/>
            <person name="Benny G.L."/>
            <person name="Blankenship S."/>
            <person name="Bonito G."/>
            <person name="Cuomo C."/>
            <person name="Desiro A."/>
            <person name="Gervers K.A."/>
            <person name="Hundley H."/>
            <person name="Kuo A."/>
            <person name="LaButti K."/>
            <person name="Lang B.F."/>
            <person name="Lipzen A."/>
            <person name="O'Donnell K."/>
            <person name="Pangilinan J."/>
            <person name="Reynolds N."/>
            <person name="Sandor L."/>
            <person name="Smith M.W."/>
            <person name="Tsang A."/>
            <person name="Grigoriev I.V."/>
            <person name="Stajich J.E."/>
            <person name="Spatafora J.W."/>
        </authorList>
    </citation>
    <scope>NUCLEOTIDE SEQUENCE</scope>
    <source>
        <strain evidence="20">RSA 2281</strain>
    </source>
</reference>
<dbReference type="AlphaFoldDB" id="A0AAD5PF81"/>
<comment type="subcellular location">
    <subcellularLocation>
        <location evidence="1">Cell membrane</location>
        <topology evidence="1">Single-pass type II membrane protein</topology>
    </subcellularLocation>
</comment>
<comment type="caution">
    <text evidence="20">The sequence shown here is derived from an EMBL/GenBank/DDBJ whole genome shotgun (WGS) entry which is preliminary data.</text>
</comment>
<keyword evidence="8 18" id="KW-0472">Membrane</keyword>
<evidence type="ECO:0000256" key="5">
    <source>
        <dbReference type="ARBA" id="ARBA00022801"/>
    </source>
</evidence>
<keyword evidence="11" id="KW-0961">Cell wall biogenesis/degradation</keyword>
<dbReference type="GO" id="GO:0071555">
    <property type="term" value="P:cell wall organization"/>
    <property type="evidence" value="ECO:0007669"/>
    <property type="project" value="UniProtKB-KW"/>
</dbReference>
<evidence type="ECO:0000256" key="13">
    <source>
        <dbReference type="ARBA" id="ARBA00037126"/>
    </source>
</evidence>
<evidence type="ECO:0000256" key="17">
    <source>
        <dbReference type="SAM" id="MobiDB-lite"/>
    </source>
</evidence>
<evidence type="ECO:0000256" key="16">
    <source>
        <dbReference type="RuleBase" id="RU361153"/>
    </source>
</evidence>
<keyword evidence="10 16" id="KW-0326">Glycosidase</keyword>
<sequence>MQEFGRQRSAIAAGGSSTRWIQHNKKWVALALTLITAATVIPTVLLVALRPSSPSPSPSSKPASQPKDHQPGFPPSPQDEFNNSARANPYTPRLSEPFPYGDIPIRGINLGGWLVIEPFITPSLFDQFSASDKVIDEYSLCKKLGPKEALRQIRDHYETFITEEDFAKIALMGFNHVRIPMGHWAIQVVEDEPYVPHLSWEYLLRAIQWARKYGLRVMVELHTAPGSQNGWNHSGRYGQIGFLNGTHGDENANRTIKIIETMVEFFNKSEWRDVVPIFGVLNEPAIFHIETKRVQGWYQKSHDAIRNITGDNGGPYLTYHDGFIGLDSWNGFFDQKHYKRVFLETHMYLMFDDNIVSLPREEQARFPCHGWRKILKDSMKSAAPTMVGEFSVATNDCGKYLNGVGLGTRYEKTLHRESSVKQLLCPTCTCERVEDWKNWDKNYRQFLHSFMEHQINSFEASSIGWFFWTYKTENHINPHWDYLLGWEQGWAPKDANNITYKCGN</sequence>
<dbReference type="Proteomes" id="UP001209540">
    <property type="component" value="Unassembled WGS sequence"/>
</dbReference>
<dbReference type="GO" id="GO:0004338">
    <property type="term" value="F:glucan exo-1,3-beta-glucosidase activity"/>
    <property type="evidence" value="ECO:0007669"/>
    <property type="project" value="UniProtKB-EC"/>
</dbReference>
<organism evidence="20 21">
    <name type="scientific">Phascolomyces articulosus</name>
    <dbReference type="NCBI Taxonomy" id="60185"/>
    <lineage>
        <taxon>Eukaryota</taxon>
        <taxon>Fungi</taxon>
        <taxon>Fungi incertae sedis</taxon>
        <taxon>Mucoromycota</taxon>
        <taxon>Mucoromycotina</taxon>
        <taxon>Mucoromycetes</taxon>
        <taxon>Mucorales</taxon>
        <taxon>Lichtheimiaceae</taxon>
        <taxon>Phascolomyces</taxon>
    </lineage>
</organism>
<evidence type="ECO:0000256" key="4">
    <source>
        <dbReference type="ARBA" id="ARBA00022692"/>
    </source>
</evidence>
<dbReference type="Pfam" id="PF00150">
    <property type="entry name" value="Cellulase"/>
    <property type="match status" value="1"/>
</dbReference>
<dbReference type="GO" id="GO:0005576">
    <property type="term" value="C:extracellular region"/>
    <property type="evidence" value="ECO:0007669"/>
    <property type="project" value="TreeGrafter"/>
</dbReference>
<feature type="transmembrane region" description="Helical" evidence="18">
    <location>
        <begin position="27"/>
        <end position="49"/>
    </location>
</feature>
<accession>A0AAD5PF81</accession>
<evidence type="ECO:0000256" key="2">
    <source>
        <dbReference type="ARBA" id="ARBA00005641"/>
    </source>
</evidence>
<evidence type="ECO:0000259" key="19">
    <source>
        <dbReference type="Pfam" id="PF00150"/>
    </source>
</evidence>
<comment type="similarity">
    <text evidence="2 16">Belongs to the glycosyl hydrolase 5 (cellulase A) family.</text>
</comment>
<dbReference type="EC" id="3.2.1.58" evidence="14"/>
<evidence type="ECO:0000256" key="6">
    <source>
        <dbReference type="ARBA" id="ARBA00022968"/>
    </source>
</evidence>
<dbReference type="PANTHER" id="PTHR31297">
    <property type="entry name" value="GLUCAN ENDO-1,6-BETA-GLUCOSIDASE B"/>
    <property type="match status" value="1"/>
</dbReference>
<keyword evidence="7 18" id="KW-1133">Transmembrane helix</keyword>
<feature type="domain" description="Glycoside hydrolase family 5" evidence="19">
    <location>
        <begin position="156"/>
        <end position="396"/>
    </location>
</feature>
<keyword evidence="4 18" id="KW-0812">Transmembrane</keyword>
<dbReference type="InterPro" id="IPR017853">
    <property type="entry name" value="GH"/>
</dbReference>
<evidence type="ECO:0000256" key="8">
    <source>
        <dbReference type="ARBA" id="ARBA00023136"/>
    </source>
</evidence>
<dbReference type="Gene3D" id="3.20.20.80">
    <property type="entry name" value="Glycosidases"/>
    <property type="match status" value="1"/>
</dbReference>
<dbReference type="SUPFAM" id="SSF51445">
    <property type="entry name" value="(Trans)glycosidases"/>
    <property type="match status" value="1"/>
</dbReference>
<comment type="catalytic activity">
    <reaction evidence="12">
        <text>Successive hydrolysis of beta-D-glucose units from the non-reducing ends of (1-&gt;3)-beta-D-glucans, releasing alpha-glucose.</text>
        <dbReference type="EC" id="3.2.1.58"/>
    </reaction>
</comment>
<proteinExistence type="inferred from homology"/>
<keyword evidence="3" id="KW-1003">Cell membrane</keyword>
<dbReference type="GO" id="GO:0009251">
    <property type="term" value="P:glucan catabolic process"/>
    <property type="evidence" value="ECO:0007669"/>
    <property type="project" value="TreeGrafter"/>
</dbReference>
<comment type="function">
    <text evidence="13">Glucosidase involved in the degradation of cellulosic biomass. Active on lichenan.</text>
</comment>